<dbReference type="GeneID" id="106767492"/>
<evidence type="ECO:0000313" key="1">
    <source>
        <dbReference type="Proteomes" id="UP000087766"/>
    </source>
</evidence>
<dbReference type="RefSeq" id="XP_014507882.1">
    <property type="nucleotide sequence ID" value="XM_014652396.2"/>
</dbReference>
<name>A0A1S3UPF4_VIGRR</name>
<keyword evidence="1" id="KW-1185">Reference proteome</keyword>
<reference evidence="2" key="2">
    <citation type="submission" date="2025-08" db="UniProtKB">
        <authorList>
            <consortium name="RefSeq"/>
        </authorList>
    </citation>
    <scope>IDENTIFICATION</scope>
    <source>
        <tissue evidence="2">Leaf</tissue>
    </source>
</reference>
<dbReference type="Proteomes" id="UP000087766">
    <property type="component" value="Chromosome 7"/>
</dbReference>
<reference evidence="1" key="1">
    <citation type="journal article" date="2014" name="Nat. Commun.">
        <title>Genome sequence of mungbean and insights into evolution within Vigna species.</title>
        <authorList>
            <person name="Kang Y.J."/>
            <person name="Kim S.K."/>
            <person name="Kim M.Y."/>
            <person name="Lestari P."/>
            <person name="Kim K.H."/>
            <person name="Ha B.K."/>
            <person name="Jun T.H."/>
            <person name="Hwang W.J."/>
            <person name="Lee T."/>
            <person name="Lee J."/>
            <person name="Shim S."/>
            <person name="Yoon M.Y."/>
            <person name="Jang Y.E."/>
            <person name="Han K.S."/>
            <person name="Taeprayoon P."/>
            <person name="Yoon N."/>
            <person name="Somta P."/>
            <person name="Tanya P."/>
            <person name="Kim K.S."/>
            <person name="Gwag J.G."/>
            <person name="Moon J.K."/>
            <person name="Lee Y.H."/>
            <person name="Park B.S."/>
            <person name="Bombarely A."/>
            <person name="Doyle J.J."/>
            <person name="Jackson S.A."/>
            <person name="Schafleitner R."/>
            <person name="Srinives P."/>
            <person name="Varshney R.K."/>
            <person name="Lee S.H."/>
        </authorList>
    </citation>
    <scope>NUCLEOTIDE SEQUENCE [LARGE SCALE GENOMIC DNA]</scope>
    <source>
        <strain evidence="1">cv. VC1973A</strain>
    </source>
</reference>
<dbReference type="OrthoDB" id="10623838at2759"/>
<protein>
    <submittedName>
        <fullName evidence="2">Uncharacterized protein LOC106767492 isoform X1</fullName>
    </submittedName>
</protein>
<gene>
    <name evidence="2" type="primary">LOC106767492</name>
</gene>
<sequence>MMSAFHHENKGSQEINAIYQRQHTTERLTEESEHMLIVIVSGHTIASVCSLLFLSVSSSFFGVFSFIFIYLNGGLRALILGKDKALGNCINCQAPQYEIGLCCQYLQIRELEAPVTRVMNSFLFFFLISINQFERYQKKGMRNKIGLVISSFVLFVP</sequence>
<dbReference type="AlphaFoldDB" id="A0A1S3UPF4"/>
<organism evidence="1 2">
    <name type="scientific">Vigna radiata var. radiata</name>
    <name type="common">Mung bean</name>
    <name type="synonym">Phaseolus aureus</name>
    <dbReference type="NCBI Taxonomy" id="3916"/>
    <lineage>
        <taxon>Eukaryota</taxon>
        <taxon>Viridiplantae</taxon>
        <taxon>Streptophyta</taxon>
        <taxon>Embryophyta</taxon>
        <taxon>Tracheophyta</taxon>
        <taxon>Spermatophyta</taxon>
        <taxon>Magnoliopsida</taxon>
        <taxon>eudicotyledons</taxon>
        <taxon>Gunneridae</taxon>
        <taxon>Pentapetalae</taxon>
        <taxon>rosids</taxon>
        <taxon>fabids</taxon>
        <taxon>Fabales</taxon>
        <taxon>Fabaceae</taxon>
        <taxon>Papilionoideae</taxon>
        <taxon>50 kb inversion clade</taxon>
        <taxon>NPAAA clade</taxon>
        <taxon>indigoferoid/millettioid clade</taxon>
        <taxon>Phaseoleae</taxon>
        <taxon>Vigna</taxon>
    </lineage>
</organism>
<dbReference type="KEGG" id="vra:106767492"/>
<evidence type="ECO:0000313" key="2">
    <source>
        <dbReference type="RefSeq" id="XP_014507882.1"/>
    </source>
</evidence>
<accession>A0A1S3UPF4</accession>
<proteinExistence type="predicted"/>